<keyword evidence="1" id="KW-0732">Signal</keyword>
<evidence type="ECO:0000256" key="1">
    <source>
        <dbReference type="SAM" id="SignalP"/>
    </source>
</evidence>
<organism evidence="2 3">
    <name type="scientific">Hallerella succinigenes</name>
    <dbReference type="NCBI Taxonomy" id="1896222"/>
    <lineage>
        <taxon>Bacteria</taxon>
        <taxon>Pseudomonadati</taxon>
        <taxon>Fibrobacterota</taxon>
        <taxon>Fibrobacteria</taxon>
        <taxon>Fibrobacterales</taxon>
        <taxon>Fibrobacteraceae</taxon>
        <taxon>Hallerella</taxon>
    </lineage>
</organism>
<feature type="chain" id="PRO_5014948461" description="Outer membrane protein beta-barrel domain-containing protein" evidence="1">
    <location>
        <begin position="18"/>
        <end position="272"/>
    </location>
</feature>
<comment type="caution">
    <text evidence="2">The sequence shown here is derived from an EMBL/GenBank/DDBJ whole genome shotgun (WGS) entry which is preliminary data.</text>
</comment>
<protein>
    <recommendedName>
        <fullName evidence="4">Outer membrane protein beta-barrel domain-containing protein</fullName>
    </recommendedName>
</protein>
<evidence type="ECO:0000313" key="2">
    <source>
        <dbReference type="EMBL" id="PJJ41736.1"/>
    </source>
</evidence>
<proteinExistence type="predicted"/>
<name>A0A2M9A7P1_9BACT</name>
<evidence type="ECO:0008006" key="4">
    <source>
        <dbReference type="Google" id="ProtNLM"/>
    </source>
</evidence>
<dbReference type="Gene3D" id="2.40.160.20">
    <property type="match status" value="1"/>
</dbReference>
<sequence>MKKLFALICLFSACVFAEGSAWETAPHFSTSESATLESSASEAPAVESSTLAAPVAEETLPTAKQTAPRIANPKEHRGFYSNFGTGFSYVNFHTEQVDGNDYEEASFKGFTFPLMDFRFGVGVANLLVFYTEFNIAVYSGEANDIEIYCDSYGNCDVDKGSDDNSIMARSYIGFGTSIYPFRDTSSALNGFFLGGSIGYGLDAVYGADLESVDSEVNVDWGFTVEIGKDWWVNDHLSIGLSAAYFHASPKVYVTGSDNGIDGFHILFRLTRG</sequence>
<dbReference type="Proteomes" id="UP000231134">
    <property type="component" value="Unassembled WGS sequence"/>
</dbReference>
<feature type="signal peptide" evidence="1">
    <location>
        <begin position="1"/>
        <end position="17"/>
    </location>
</feature>
<accession>A0A2M9A7P1</accession>
<keyword evidence="3" id="KW-1185">Reference proteome</keyword>
<dbReference type="RefSeq" id="WP_100425673.1">
    <property type="nucleotide sequence ID" value="NZ_PGEX01000001.1"/>
</dbReference>
<reference evidence="2 3" key="1">
    <citation type="submission" date="2017-11" db="EMBL/GenBank/DDBJ databases">
        <title>Animal gut microbial communities from fecal samples from Wisconsin, USA.</title>
        <authorList>
            <person name="Neumann A."/>
        </authorList>
    </citation>
    <scope>NUCLEOTIDE SEQUENCE [LARGE SCALE GENOMIC DNA]</scope>
    <source>
        <strain evidence="2 3">UWS3</strain>
    </source>
</reference>
<dbReference type="EMBL" id="PGEX01000001">
    <property type="protein sequence ID" value="PJJ41736.1"/>
    <property type="molecule type" value="Genomic_DNA"/>
</dbReference>
<dbReference type="AlphaFoldDB" id="A0A2M9A7P1"/>
<evidence type="ECO:0000313" key="3">
    <source>
        <dbReference type="Proteomes" id="UP000231134"/>
    </source>
</evidence>
<gene>
    <name evidence="2" type="ORF">BGX16_1730</name>
</gene>
<dbReference type="OrthoDB" id="9812130at2"/>